<dbReference type="EMBL" id="CP168151">
    <property type="protein sequence ID" value="XFD40465.1"/>
    <property type="molecule type" value="Genomic_DNA"/>
</dbReference>
<evidence type="ECO:0000313" key="2">
    <source>
        <dbReference type="Proteomes" id="UP001149860"/>
    </source>
</evidence>
<name>A0ACD5DGT1_9LACO</name>
<sequence length="450" mass="50611">MNKSTKKLVYLLGLQVITGLFLILAITYQNKIMMVTSLVILIGTLTYLALVLVQNYRDNQIVDRLTQSVKNINAHEAAQPVLIKPGEKYKELADAINNLSDTKNEQLRESGLVDNEVLKTVNALPVGVMLIDQSSNVIFANPQMANILDRKIASDAHPYTMDVINYKLLTMIDHVFDTHRSTRAEITETTNGNKTLDVQVVFSQNNSSFHLIVIAYDISEVINITQMQVDFLRNASHELKTPVTAISGFAKTLLDGAKDDPEVLTEFLEIINRQSDQLTSLINDILTISHIQKDEVKLTDSVVLRDFVNQEIETQSNQIKQHRLQVHNLIDEHIEVNIDAESLQRIVRNLISNAVKYNRDDGEIMINASIQGNFWYFSVQDTGIGIAKSDLSRIFERFYRSDESRNKQQISGTGLGLSIVNELVQSLSGKITVDSQRGVGSTFTVRLPRK</sequence>
<gene>
    <name evidence="1" type="ORF">O0236_003955</name>
</gene>
<dbReference type="Proteomes" id="UP001149860">
    <property type="component" value="Chromosome"/>
</dbReference>
<accession>A0ACD5DGT1</accession>
<organism evidence="1 2">
    <name type="scientific">Lentilactobacillus terminaliae</name>
    <dbReference type="NCBI Taxonomy" id="3003483"/>
    <lineage>
        <taxon>Bacteria</taxon>
        <taxon>Bacillati</taxon>
        <taxon>Bacillota</taxon>
        <taxon>Bacilli</taxon>
        <taxon>Lactobacillales</taxon>
        <taxon>Lactobacillaceae</taxon>
        <taxon>Lentilactobacillus</taxon>
    </lineage>
</organism>
<keyword evidence="1" id="KW-0418">Kinase</keyword>
<reference evidence="1" key="1">
    <citation type="submission" date="2024-08" db="EMBL/GenBank/DDBJ databases">
        <title>Lentilactobacillus sp. nov., isolated from tree bark.</title>
        <authorList>
            <person name="Phuengjayaem S."/>
            <person name="Tanasupawat S."/>
        </authorList>
    </citation>
    <scope>NUCLEOTIDE SEQUENCE</scope>
    <source>
        <strain evidence="1">SPB1-3</strain>
    </source>
</reference>
<keyword evidence="2" id="KW-1185">Reference proteome</keyword>
<evidence type="ECO:0000313" key="1">
    <source>
        <dbReference type="EMBL" id="XFD40465.1"/>
    </source>
</evidence>
<keyword evidence="1" id="KW-0808">Transferase</keyword>
<proteinExistence type="predicted"/>
<protein>
    <submittedName>
        <fullName evidence="1">Sensor histidine kinase</fullName>
    </submittedName>
</protein>